<keyword evidence="4" id="KW-0720">Serine protease</keyword>
<evidence type="ECO:0000256" key="2">
    <source>
        <dbReference type="ARBA" id="ARBA00022670"/>
    </source>
</evidence>
<dbReference type="Gene3D" id="3.40.50.200">
    <property type="entry name" value="Peptidase S8/S53 domain"/>
    <property type="match status" value="1"/>
</dbReference>
<dbReference type="InterPro" id="IPR000209">
    <property type="entry name" value="Peptidase_S8/S53_dom"/>
</dbReference>
<dbReference type="InterPro" id="IPR036852">
    <property type="entry name" value="Peptidase_S8/S53_dom_sf"/>
</dbReference>
<comment type="similarity">
    <text evidence="1">Belongs to the peptidase S8 family.</text>
</comment>
<dbReference type="EMBL" id="CAJGYO010000012">
    <property type="protein sequence ID" value="CAD6263986.1"/>
    <property type="molecule type" value="Genomic_DNA"/>
</dbReference>
<evidence type="ECO:0000256" key="3">
    <source>
        <dbReference type="ARBA" id="ARBA00022729"/>
    </source>
</evidence>
<dbReference type="Gene3D" id="3.50.30.30">
    <property type="match status" value="1"/>
</dbReference>
<dbReference type="GO" id="GO:0004252">
    <property type="term" value="F:serine-type endopeptidase activity"/>
    <property type="evidence" value="ECO:0007669"/>
    <property type="project" value="InterPro"/>
</dbReference>
<dbReference type="Pfam" id="PF02225">
    <property type="entry name" value="PA"/>
    <property type="match status" value="1"/>
</dbReference>
<feature type="domain" description="Peptidase S8/S53" evidence="6">
    <location>
        <begin position="7"/>
        <end position="252"/>
    </location>
</feature>
<dbReference type="FunFam" id="3.50.30.30:FF:000005">
    <property type="entry name" value="subtilisin-like protease SBT1.5"/>
    <property type="match status" value="1"/>
</dbReference>
<keyword evidence="2" id="KW-0645">Protease</keyword>
<reference evidence="8" key="1">
    <citation type="submission" date="2020-10" db="EMBL/GenBank/DDBJ databases">
        <authorList>
            <person name="Han B."/>
            <person name="Lu T."/>
            <person name="Zhao Q."/>
            <person name="Huang X."/>
            <person name="Zhao Y."/>
        </authorList>
    </citation>
    <scope>NUCLEOTIDE SEQUENCE</scope>
</reference>
<dbReference type="Pfam" id="PF00082">
    <property type="entry name" value="Peptidase_S8"/>
    <property type="match status" value="1"/>
</dbReference>
<keyword evidence="4" id="KW-0378">Hydrolase</keyword>
<dbReference type="InterPro" id="IPR046450">
    <property type="entry name" value="PA_dom_sf"/>
</dbReference>
<dbReference type="PANTHER" id="PTHR10795">
    <property type="entry name" value="PROPROTEIN CONVERTASE SUBTILISIN/KEXIN"/>
    <property type="match status" value="1"/>
</dbReference>
<dbReference type="InterPro" id="IPR003137">
    <property type="entry name" value="PA_domain"/>
</dbReference>
<gene>
    <name evidence="8" type="ORF">NCGR_LOCUS47291</name>
</gene>
<protein>
    <submittedName>
        <fullName evidence="8">Uncharacterized protein</fullName>
    </submittedName>
</protein>
<dbReference type="Proteomes" id="UP000604825">
    <property type="component" value="Unassembled WGS sequence"/>
</dbReference>
<dbReference type="AlphaFoldDB" id="A0A811R2H8"/>
<dbReference type="SUPFAM" id="SSF52025">
    <property type="entry name" value="PA domain"/>
    <property type="match status" value="1"/>
</dbReference>
<keyword evidence="5" id="KW-0325">Glycoprotein</keyword>
<evidence type="ECO:0000256" key="4">
    <source>
        <dbReference type="ARBA" id="ARBA00022825"/>
    </source>
</evidence>
<dbReference type="OrthoDB" id="206201at2759"/>
<dbReference type="InterPro" id="IPR045051">
    <property type="entry name" value="SBT"/>
</dbReference>
<name>A0A811R2H8_9POAL</name>
<dbReference type="GO" id="GO:0006508">
    <property type="term" value="P:proteolysis"/>
    <property type="evidence" value="ECO:0007669"/>
    <property type="project" value="UniProtKB-KW"/>
</dbReference>
<dbReference type="SUPFAM" id="SSF52743">
    <property type="entry name" value="Subtilisin-like"/>
    <property type="match status" value="1"/>
</dbReference>
<evidence type="ECO:0000259" key="6">
    <source>
        <dbReference type="Pfam" id="PF00082"/>
    </source>
</evidence>
<keyword evidence="9" id="KW-1185">Reference proteome</keyword>
<evidence type="ECO:0000256" key="5">
    <source>
        <dbReference type="ARBA" id="ARBA00023180"/>
    </source>
</evidence>
<evidence type="ECO:0000259" key="7">
    <source>
        <dbReference type="Pfam" id="PF02225"/>
    </source>
</evidence>
<proteinExistence type="inferred from homology"/>
<comment type="caution">
    <text evidence="8">The sequence shown here is derived from an EMBL/GenBank/DDBJ whole genome shotgun (WGS) entry which is preliminary data.</text>
</comment>
<evidence type="ECO:0000313" key="8">
    <source>
        <dbReference type="EMBL" id="CAD6263986.1"/>
    </source>
</evidence>
<evidence type="ECO:0000313" key="9">
    <source>
        <dbReference type="Proteomes" id="UP000604825"/>
    </source>
</evidence>
<sequence length="380" mass="39301">MYKSCADECTSAEMLAGVDAAVGDGCDVLSISLGDTSPDTPFYHSLAIGTYGAVEKGVFVSISAGNSGPNASTLFNDAPWMLTVAASTMDRLIGSQSVNQQEISAAVFYPLVYAGASSTADAQFCGNGSLDGFDVKGKIVLCDRGNGVARLDKGAEVKRAGGIGMIMANEFPDGYRTLADAHALPASHVSYAAGVAIKKYINSTANPTAQIFFRGTVLGTSPAPAITSFSSRGPSQRNPGILKPDITGPGVSVLAAWPFQSRAGHVNPVKAVDPGLVYDIAPDDFMRFLCSVYASRDVSVIARRAVDCSAIRVIPDVELYGQSGGGGAPDGEERRRGAGCVLPLCGPAVEHGARRAEVAAVHGGEPGAELHSVRAARAEW</sequence>
<organism evidence="8 9">
    <name type="scientific">Miscanthus lutarioriparius</name>
    <dbReference type="NCBI Taxonomy" id="422564"/>
    <lineage>
        <taxon>Eukaryota</taxon>
        <taxon>Viridiplantae</taxon>
        <taxon>Streptophyta</taxon>
        <taxon>Embryophyta</taxon>
        <taxon>Tracheophyta</taxon>
        <taxon>Spermatophyta</taxon>
        <taxon>Magnoliopsida</taxon>
        <taxon>Liliopsida</taxon>
        <taxon>Poales</taxon>
        <taxon>Poaceae</taxon>
        <taxon>PACMAD clade</taxon>
        <taxon>Panicoideae</taxon>
        <taxon>Andropogonodae</taxon>
        <taxon>Andropogoneae</taxon>
        <taxon>Saccharinae</taxon>
        <taxon>Miscanthus</taxon>
    </lineage>
</organism>
<feature type="domain" description="PA" evidence="7">
    <location>
        <begin position="107"/>
        <end position="197"/>
    </location>
</feature>
<keyword evidence="3" id="KW-0732">Signal</keyword>
<evidence type="ECO:0000256" key="1">
    <source>
        <dbReference type="ARBA" id="ARBA00011073"/>
    </source>
</evidence>
<accession>A0A811R2H8</accession>
<dbReference type="CDD" id="cd02120">
    <property type="entry name" value="PA_subtilisin_like"/>
    <property type="match status" value="1"/>
</dbReference>